<sequence length="116" mass="13501">MQPWRHNGRIITLKRSFFRLCRNYYPARRRVPHIQKTACLHVALRHVGNIDNIHNNILRISTRNVRHAVGKHDEDRARPACLRQKNETQSKSNIHERTNNRTYGPGVPGVPGVNVQ</sequence>
<dbReference type="AlphaFoldDB" id="A0A409WG12"/>
<keyword evidence="3" id="KW-1185">Reference proteome</keyword>
<reference evidence="2 3" key="1">
    <citation type="journal article" date="2018" name="Evol. Lett.">
        <title>Horizontal gene cluster transfer increased hallucinogenic mushroom diversity.</title>
        <authorList>
            <person name="Reynolds H.T."/>
            <person name="Vijayakumar V."/>
            <person name="Gluck-Thaler E."/>
            <person name="Korotkin H.B."/>
            <person name="Matheny P.B."/>
            <person name="Slot J.C."/>
        </authorList>
    </citation>
    <scope>NUCLEOTIDE SEQUENCE [LARGE SCALE GENOMIC DNA]</scope>
    <source>
        <strain evidence="2 3">2631</strain>
    </source>
</reference>
<proteinExistence type="predicted"/>
<evidence type="ECO:0000313" key="3">
    <source>
        <dbReference type="Proteomes" id="UP000283269"/>
    </source>
</evidence>
<evidence type="ECO:0000256" key="1">
    <source>
        <dbReference type="SAM" id="MobiDB-lite"/>
    </source>
</evidence>
<name>A0A409WG12_PSICY</name>
<feature type="region of interest" description="Disordered" evidence="1">
    <location>
        <begin position="69"/>
        <end position="116"/>
    </location>
</feature>
<dbReference type="EMBL" id="NHYD01003440">
    <property type="protein sequence ID" value="PPQ77442.1"/>
    <property type="molecule type" value="Genomic_DNA"/>
</dbReference>
<evidence type="ECO:0000313" key="2">
    <source>
        <dbReference type="EMBL" id="PPQ77442.1"/>
    </source>
</evidence>
<organism evidence="2 3">
    <name type="scientific">Psilocybe cyanescens</name>
    <dbReference type="NCBI Taxonomy" id="93625"/>
    <lineage>
        <taxon>Eukaryota</taxon>
        <taxon>Fungi</taxon>
        <taxon>Dikarya</taxon>
        <taxon>Basidiomycota</taxon>
        <taxon>Agaricomycotina</taxon>
        <taxon>Agaricomycetes</taxon>
        <taxon>Agaricomycetidae</taxon>
        <taxon>Agaricales</taxon>
        <taxon>Agaricineae</taxon>
        <taxon>Strophariaceae</taxon>
        <taxon>Psilocybe</taxon>
    </lineage>
</organism>
<dbReference type="InParanoid" id="A0A409WG12"/>
<comment type="caution">
    <text evidence="2">The sequence shown here is derived from an EMBL/GenBank/DDBJ whole genome shotgun (WGS) entry which is preliminary data.</text>
</comment>
<gene>
    <name evidence="2" type="ORF">CVT25_011024</name>
</gene>
<dbReference type="Proteomes" id="UP000283269">
    <property type="component" value="Unassembled WGS sequence"/>
</dbReference>
<feature type="compositionally biased region" description="Basic and acidic residues" evidence="1">
    <location>
        <begin position="70"/>
        <end position="99"/>
    </location>
</feature>
<accession>A0A409WG12</accession>
<protein>
    <submittedName>
        <fullName evidence="2">Uncharacterized protein</fullName>
    </submittedName>
</protein>